<dbReference type="STRING" id="675864.SAMN04489747_0528"/>
<sequence length="161" mass="17130">MLWDRLRRKPAADVPGTQTIAASHPLGYSGEIELALISAVYSAPGGEGEAPPDALAVRVVVDRWHRHRDGKPADNLSHISGLDDYAFKRVLADEACLGGRPRSCVVQDAADSLLTAQVFHAADLAAAPEVAREALRGVKGLDEATVDRFLGLLEVRSPSTA</sequence>
<dbReference type="AlphaFoldDB" id="A0A1G6T550"/>
<dbReference type="EMBL" id="LT629688">
    <property type="protein sequence ID" value="SDD24159.1"/>
    <property type="molecule type" value="Genomic_DNA"/>
</dbReference>
<dbReference type="OrthoDB" id="2962349at2"/>
<proteinExistence type="predicted"/>
<dbReference type="Proteomes" id="UP000198546">
    <property type="component" value="Chromosome i"/>
</dbReference>
<dbReference type="RefSeq" id="WP_090590359.1">
    <property type="nucleotide sequence ID" value="NZ_LT629688.1"/>
</dbReference>
<evidence type="ECO:0000313" key="1">
    <source>
        <dbReference type="EMBL" id="SDD24159.1"/>
    </source>
</evidence>
<reference evidence="1 2" key="1">
    <citation type="submission" date="2016-10" db="EMBL/GenBank/DDBJ databases">
        <authorList>
            <person name="de Groot N.N."/>
        </authorList>
    </citation>
    <scope>NUCLEOTIDE SEQUENCE [LARGE SCALE GENOMIC DNA]</scope>
    <source>
        <strain evidence="1 2">MON 2.2</strain>
    </source>
</reference>
<accession>A0A1G6T550</accession>
<name>A0A1G6T550_9ACTN</name>
<keyword evidence="2" id="KW-1185">Reference proteome</keyword>
<protein>
    <submittedName>
        <fullName evidence="1">Uncharacterized protein</fullName>
    </submittedName>
</protein>
<organism evidence="1 2">
    <name type="scientific">Auraticoccus monumenti</name>
    <dbReference type="NCBI Taxonomy" id="675864"/>
    <lineage>
        <taxon>Bacteria</taxon>
        <taxon>Bacillati</taxon>
        <taxon>Actinomycetota</taxon>
        <taxon>Actinomycetes</taxon>
        <taxon>Propionibacteriales</taxon>
        <taxon>Propionibacteriaceae</taxon>
        <taxon>Auraticoccus</taxon>
    </lineage>
</organism>
<gene>
    <name evidence="1" type="ORF">SAMN04489747_0528</name>
</gene>
<evidence type="ECO:0000313" key="2">
    <source>
        <dbReference type="Proteomes" id="UP000198546"/>
    </source>
</evidence>